<dbReference type="RefSeq" id="WP_003372974.1">
    <property type="nucleotide sequence ID" value="NZ_JACBBA010000007.1"/>
</dbReference>
<evidence type="ECO:0008006" key="3">
    <source>
        <dbReference type="Google" id="ProtNLM"/>
    </source>
</evidence>
<name>A0A6B4JPY7_CLOBO</name>
<sequence length="281" mass="32436">MVFTYYMSISDDKYMKGILSELKRKNEYQISSLLDKGSVTIEDSGTYSHYVGGCGRPDAHAVYITFSVNPNNINSLEKSEITNKLKTICDKLIDPKCGFDVKGINYIPDLSKEWDLEDDLSIELEGKSKNISTKVLKELLPDDIRKKGYEMAEIYTYLYAIENSLRLFIEKIGEGNLYLSSGLQRIVEERKNNESKNLWLSVRGDLDLFYLDFKDLKTVITANWDLFKECFPSQEFITSKIADIAECRNKVAHNSYIDKDERNLIKTYYTVILGQISKYME</sequence>
<proteinExistence type="predicted"/>
<comment type="caution">
    <text evidence="1">The sequence shown here is derived from an EMBL/GenBank/DDBJ whole genome shotgun (WGS) entry which is preliminary data.</text>
</comment>
<protein>
    <recommendedName>
        <fullName evidence="3">Swt1-like HEPN domain-containing protein</fullName>
    </recommendedName>
</protein>
<evidence type="ECO:0000313" key="2">
    <source>
        <dbReference type="Proteomes" id="UP000486903"/>
    </source>
</evidence>
<accession>A0A6B4JPY7</accession>
<dbReference type="EMBL" id="SXFB01000010">
    <property type="protein sequence ID" value="NFV27096.1"/>
    <property type="molecule type" value="Genomic_DNA"/>
</dbReference>
<dbReference type="Proteomes" id="UP000486903">
    <property type="component" value="Unassembled WGS sequence"/>
</dbReference>
<dbReference type="AlphaFoldDB" id="A0A6B4JPY7"/>
<reference evidence="1 2" key="1">
    <citation type="submission" date="2019-04" db="EMBL/GenBank/DDBJ databases">
        <title>Genome sequencing of Clostridium botulinum Groups I-IV and Clostridium butyricum.</title>
        <authorList>
            <person name="Brunt J."/>
            <person name="Van Vliet A.H.M."/>
            <person name="Stringer S.C."/>
            <person name="Carter A.T."/>
            <person name="Peck M.W."/>
        </authorList>
    </citation>
    <scope>NUCLEOTIDE SEQUENCE [LARGE SCALE GENOMIC DNA]</scope>
    <source>
        <strain evidence="1 2">BL81</strain>
    </source>
</reference>
<evidence type="ECO:0000313" key="1">
    <source>
        <dbReference type="EMBL" id="NFV27096.1"/>
    </source>
</evidence>
<organism evidence="1 2">
    <name type="scientific">Clostridium botulinum</name>
    <dbReference type="NCBI Taxonomy" id="1491"/>
    <lineage>
        <taxon>Bacteria</taxon>
        <taxon>Bacillati</taxon>
        <taxon>Bacillota</taxon>
        <taxon>Clostridia</taxon>
        <taxon>Eubacteriales</taxon>
        <taxon>Clostridiaceae</taxon>
        <taxon>Clostridium</taxon>
    </lineage>
</organism>
<gene>
    <name evidence="1" type="ORF">FDG31_13130</name>
</gene>